<feature type="transmembrane region" description="Helical" evidence="11">
    <location>
        <begin position="181"/>
        <end position="200"/>
    </location>
</feature>
<keyword evidence="9" id="KW-0067">ATP-binding</keyword>
<keyword evidence="15" id="KW-1185">Reference proteome</keyword>
<dbReference type="SUPFAM" id="SSF55874">
    <property type="entry name" value="ATPase domain of HSP90 chaperone/DNA topoisomerase II/histidine kinase"/>
    <property type="match status" value="1"/>
</dbReference>
<feature type="domain" description="Histidine kinase" evidence="12">
    <location>
        <begin position="264"/>
        <end position="475"/>
    </location>
</feature>
<keyword evidence="11" id="KW-0812">Transmembrane</keyword>
<keyword evidence="11" id="KW-1133">Transmembrane helix</keyword>
<dbReference type="InterPro" id="IPR005467">
    <property type="entry name" value="His_kinase_dom"/>
</dbReference>
<keyword evidence="11" id="KW-0472">Membrane</keyword>
<evidence type="ECO:0000256" key="4">
    <source>
        <dbReference type="ARBA" id="ARBA00022475"/>
    </source>
</evidence>
<keyword evidence="4" id="KW-1003">Cell membrane</keyword>
<dbReference type="EMBL" id="AOGK01000023">
    <property type="protein sequence ID" value="MDG5977622.1"/>
    <property type="molecule type" value="Genomic_DNA"/>
</dbReference>
<dbReference type="GO" id="GO:0005886">
    <property type="term" value="C:plasma membrane"/>
    <property type="evidence" value="ECO:0007669"/>
    <property type="project" value="UniProtKB-SubCell"/>
</dbReference>
<evidence type="ECO:0000256" key="11">
    <source>
        <dbReference type="SAM" id="Phobius"/>
    </source>
</evidence>
<dbReference type="Gene3D" id="6.10.340.10">
    <property type="match status" value="1"/>
</dbReference>
<dbReference type="OrthoDB" id="9804645at2"/>
<dbReference type="CDD" id="cd00082">
    <property type="entry name" value="HisKA"/>
    <property type="match status" value="1"/>
</dbReference>
<protein>
    <recommendedName>
        <fullName evidence="3">histidine kinase</fullName>
        <ecNumber evidence="3">2.7.13.3</ecNumber>
    </recommendedName>
</protein>
<dbReference type="Gene3D" id="3.30.565.10">
    <property type="entry name" value="Histidine kinase-like ATPase, C-terminal domain"/>
    <property type="match status" value="1"/>
</dbReference>
<dbReference type="GO" id="GO:0000155">
    <property type="term" value="F:phosphorelay sensor kinase activity"/>
    <property type="evidence" value="ECO:0007669"/>
    <property type="project" value="InterPro"/>
</dbReference>
<evidence type="ECO:0000259" key="12">
    <source>
        <dbReference type="PROSITE" id="PS50109"/>
    </source>
</evidence>
<feature type="compositionally biased region" description="Basic and acidic residues" evidence="10">
    <location>
        <begin position="116"/>
        <end position="132"/>
    </location>
</feature>
<dbReference type="Pfam" id="PF00672">
    <property type="entry name" value="HAMP"/>
    <property type="match status" value="1"/>
</dbReference>
<dbReference type="InterPro" id="IPR050980">
    <property type="entry name" value="2C_sensor_his_kinase"/>
</dbReference>
<keyword evidence="8 14" id="KW-0418">Kinase</keyword>
<dbReference type="SMART" id="SM00387">
    <property type="entry name" value="HATPase_c"/>
    <property type="match status" value="1"/>
</dbReference>
<dbReference type="Proteomes" id="UP001152876">
    <property type="component" value="Unassembled WGS sequence"/>
</dbReference>
<feature type="domain" description="HAMP" evidence="13">
    <location>
        <begin position="201"/>
        <end position="256"/>
    </location>
</feature>
<dbReference type="SMART" id="SM00388">
    <property type="entry name" value="HisKA"/>
    <property type="match status" value="1"/>
</dbReference>
<dbReference type="InterPro" id="IPR036097">
    <property type="entry name" value="HisK_dim/P_sf"/>
</dbReference>
<feature type="compositionally biased region" description="Basic residues" evidence="10">
    <location>
        <begin position="16"/>
        <end position="25"/>
    </location>
</feature>
<evidence type="ECO:0000256" key="1">
    <source>
        <dbReference type="ARBA" id="ARBA00000085"/>
    </source>
</evidence>
<evidence type="ECO:0000313" key="14">
    <source>
        <dbReference type="EMBL" id="MDG5977622.1"/>
    </source>
</evidence>
<evidence type="ECO:0000313" key="15">
    <source>
        <dbReference type="Proteomes" id="UP001152876"/>
    </source>
</evidence>
<reference evidence="14" key="1">
    <citation type="submission" date="2013-01" db="EMBL/GenBank/DDBJ databases">
        <title>Genome draft of Hydrogenophaga taeniospiralis 2K1.</title>
        <authorList>
            <person name="Gomila M."/>
            <person name="Lalucat J."/>
        </authorList>
    </citation>
    <scope>NUCLEOTIDE SEQUENCE</scope>
    <source>
        <strain evidence="14">CCUG 15921</strain>
    </source>
</reference>
<evidence type="ECO:0000259" key="13">
    <source>
        <dbReference type="PROSITE" id="PS50885"/>
    </source>
</evidence>
<dbReference type="PROSITE" id="PS50109">
    <property type="entry name" value="HIS_KIN"/>
    <property type="match status" value="1"/>
</dbReference>
<organism evidence="14 15">
    <name type="scientific">Hydrogenophaga taeniospiralis CCUG 15921</name>
    <dbReference type="NCBI Taxonomy" id="1281780"/>
    <lineage>
        <taxon>Bacteria</taxon>
        <taxon>Pseudomonadati</taxon>
        <taxon>Pseudomonadota</taxon>
        <taxon>Betaproteobacteria</taxon>
        <taxon>Burkholderiales</taxon>
        <taxon>Comamonadaceae</taxon>
        <taxon>Hydrogenophaga</taxon>
    </lineage>
</organism>
<proteinExistence type="predicted"/>
<dbReference type="PRINTS" id="PR00344">
    <property type="entry name" value="BCTRLSENSOR"/>
</dbReference>
<dbReference type="InterPro" id="IPR003660">
    <property type="entry name" value="HAMP_dom"/>
</dbReference>
<dbReference type="RefSeq" id="WP_068174172.1">
    <property type="nucleotide sequence ID" value="NZ_AOGK01000023.1"/>
</dbReference>
<dbReference type="SUPFAM" id="SSF158472">
    <property type="entry name" value="HAMP domain-like"/>
    <property type="match status" value="1"/>
</dbReference>
<dbReference type="GO" id="GO:0005524">
    <property type="term" value="F:ATP binding"/>
    <property type="evidence" value="ECO:0007669"/>
    <property type="project" value="UniProtKB-KW"/>
</dbReference>
<evidence type="ECO:0000256" key="6">
    <source>
        <dbReference type="ARBA" id="ARBA00022679"/>
    </source>
</evidence>
<dbReference type="Gene3D" id="1.10.287.130">
    <property type="match status" value="1"/>
</dbReference>
<dbReference type="EC" id="2.7.13.3" evidence="3"/>
<dbReference type="InterPro" id="IPR036890">
    <property type="entry name" value="HATPase_C_sf"/>
</dbReference>
<keyword evidence="6" id="KW-0808">Transferase</keyword>
<evidence type="ECO:0000256" key="5">
    <source>
        <dbReference type="ARBA" id="ARBA00022553"/>
    </source>
</evidence>
<feature type="region of interest" description="Disordered" evidence="10">
    <location>
        <begin position="112"/>
        <end position="149"/>
    </location>
</feature>
<gene>
    <name evidence="14" type="ORF">H010_20361</name>
</gene>
<evidence type="ECO:0000256" key="7">
    <source>
        <dbReference type="ARBA" id="ARBA00022741"/>
    </source>
</evidence>
<evidence type="ECO:0000256" key="8">
    <source>
        <dbReference type="ARBA" id="ARBA00022777"/>
    </source>
</evidence>
<evidence type="ECO:0000256" key="10">
    <source>
        <dbReference type="SAM" id="MobiDB-lite"/>
    </source>
</evidence>
<dbReference type="SMART" id="SM00304">
    <property type="entry name" value="HAMP"/>
    <property type="match status" value="1"/>
</dbReference>
<name>A0A9X4NUQ9_9BURK</name>
<comment type="caution">
    <text evidence="14">The sequence shown here is derived from an EMBL/GenBank/DDBJ whole genome shotgun (WGS) entry which is preliminary data.</text>
</comment>
<dbReference type="InterPro" id="IPR003594">
    <property type="entry name" value="HATPase_dom"/>
</dbReference>
<accession>A0A9X4NUQ9</accession>
<evidence type="ECO:0000256" key="9">
    <source>
        <dbReference type="ARBA" id="ARBA00022840"/>
    </source>
</evidence>
<evidence type="ECO:0000256" key="2">
    <source>
        <dbReference type="ARBA" id="ARBA00004651"/>
    </source>
</evidence>
<keyword evidence="7" id="KW-0547">Nucleotide-binding</keyword>
<dbReference type="SUPFAM" id="SSF47384">
    <property type="entry name" value="Homodimeric domain of signal transducing histidine kinase"/>
    <property type="match status" value="1"/>
</dbReference>
<feature type="transmembrane region" description="Helical" evidence="11">
    <location>
        <begin position="33"/>
        <end position="56"/>
    </location>
</feature>
<dbReference type="AlphaFoldDB" id="A0A9X4NUQ9"/>
<dbReference type="Pfam" id="PF02518">
    <property type="entry name" value="HATPase_c"/>
    <property type="match status" value="1"/>
</dbReference>
<dbReference type="PROSITE" id="PS50885">
    <property type="entry name" value="HAMP"/>
    <property type="match status" value="1"/>
</dbReference>
<dbReference type="CDD" id="cd06225">
    <property type="entry name" value="HAMP"/>
    <property type="match status" value="1"/>
</dbReference>
<comment type="catalytic activity">
    <reaction evidence="1">
        <text>ATP + protein L-histidine = ADP + protein N-phospho-L-histidine.</text>
        <dbReference type="EC" id="2.7.13.3"/>
    </reaction>
</comment>
<dbReference type="InterPro" id="IPR004358">
    <property type="entry name" value="Sig_transdc_His_kin-like_C"/>
</dbReference>
<comment type="subcellular location">
    <subcellularLocation>
        <location evidence="2">Cell membrane</location>
        <topology evidence="2">Multi-pass membrane protein</topology>
    </subcellularLocation>
</comment>
<keyword evidence="5" id="KW-0597">Phosphoprotein</keyword>
<dbReference type="PANTHER" id="PTHR44936:SF10">
    <property type="entry name" value="SENSOR PROTEIN RSTB"/>
    <property type="match status" value="1"/>
</dbReference>
<dbReference type="PANTHER" id="PTHR44936">
    <property type="entry name" value="SENSOR PROTEIN CREC"/>
    <property type="match status" value="1"/>
</dbReference>
<sequence length="475" mass="52411">MNHRATPHARDATAPHARKPWHRRARQRLSHSIKLRLVLVFVLLALAMAFTFVGGAQKAFSLGWREAARPLLMDYVDRLAADATAGGTPDIERAQAITRRLPLTIDITGPRVTWRSHPDQGKPEWLRDHLGSERNAGPGDGSSERWGGEKDWQRLLSRTTADGHTIEFGLNDAAFERRPRLLGYTLGALLLLTLLAFLYVRRLLRPLDDIQAGAQRFGAGDFGQPIPVRHPRKPDELGQLATTINTMGQDIRQMLDAKRALLLAISHELRSPLTRARLNTELLPENAEVNPQREALLRDLQEMARLITDLLESERLAANHAALQTEPVALEALARDVIGELQARHPEAAHIAVHAAPGLPTLALDPTRMRLLLRNLLDNALRHSAEAPLPPELHLRAEGEGIQIEVRDHGPGVPDGQIPHLAEPFFRPDTARTRAQGGVGLGLYLCKLVAQAHGGTFAVRNARPGLAVVVNLPPR</sequence>
<dbReference type="Pfam" id="PF00512">
    <property type="entry name" value="HisKA"/>
    <property type="match status" value="1"/>
</dbReference>
<dbReference type="InterPro" id="IPR003661">
    <property type="entry name" value="HisK_dim/P_dom"/>
</dbReference>
<evidence type="ECO:0000256" key="3">
    <source>
        <dbReference type="ARBA" id="ARBA00012438"/>
    </source>
</evidence>
<feature type="region of interest" description="Disordered" evidence="10">
    <location>
        <begin position="1"/>
        <end position="25"/>
    </location>
</feature>
<dbReference type="CDD" id="cd00075">
    <property type="entry name" value="HATPase"/>
    <property type="match status" value="1"/>
</dbReference>